<dbReference type="Gene3D" id="3.10.580.10">
    <property type="entry name" value="CBS-domain"/>
    <property type="match status" value="1"/>
</dbReference>
<dbReference type="InterPro" id="IPR051462">
    <property type="entry name" value="CBS_domain-containing"/>
</dbReference>
<proteinExistence type="predicted"/>
<dbReference type="Pfam" id="PF00571">
    <property type="entry name" value="CBS"/>
    <property type="match status" value="2"/>
</dbReference>
<evidence type="ECO:0000259" key="3">
    <source>
        <dbReference type="PROSITE" id="PS51371"/>
    </source>
</evidence>
<keyword evidence="2" id="KW-0129">CBS domain</keyword>
<protein>
    <submittedName>
        <fullName evidence="4">CBS domain-containing protein</fullName>
    </submittedName>
</protein>
<comment type="caution">
    <text evidence="4">The sequence shown here is derived from an EMBL/GenBank/DDBJ whole genome shotgun (WGS) entry which is preliminary data.</text>
</comment>
<dbReference type="PROSITE" id="PS51371">
    <property type="entry name" value="CBS"/>
    <property type="match status" value="2"/>
</dbReference>
<evidence type="ECO:0000313" key="5">
    <source>
        <dbReference type="Proteomes" id="UP000606991"/>
    </source>
</evidence>
<accession>A0A934JW57</accession>
<organism evidence="4 5">
    <name type="scientific">Candidatus Aeolococcus gillhamiae</name>
    <dbReference type="NCBI Taxonomy" id="3127015"/>
    <lineage>
        <taxon>Bacteria</taxon>
        <taxon>Bacillati</taxon>
        <taxon>Candidatus Dormiibacterota</taxon>
        <taxon>Candidatus Dormibacteria</taxon>
        <taxon>Candidatus Aeolococcales</taxon>
        <taxon>Candidatus Aeolococcaceae</taxon>
        <taxon>Candidatus Aeolococcus</taxon>
    </lineage>
</organism>
<reference evidence="4 5" key="1">
    <citation type="submission" date="2020-10" db="EMBL/GenBank/DDBJ databases">
        <title>Ca. Dormibacterota MAGs.</title>
        <authorList>
            <person name="Montgomery K."/>
        </authorList>
    </citation>
    <scope>NUCLEOTIDE SEQUENCE [LARGE SCALE GENOMIC DNA]</scope>
    <source>
        <strain evidence="4">SC8812_S17_18</strain>
    </source>
</reference>
<keyword evidence="1" id="KW-0677">Repeat</keyword>
<dbReference type="EMBL" id="JAEKNS010000062">
    <property type="protein sequence ID" value="MBJ7594314.1"/>
    <property type="molecule type" value="Genomic_DNA"/>
</dbReference>
<dbReference type="InterPro" id="IPR000644">
    <property type="entry name" value="CBS_dom"/>
</dbReference>
<feature type="domain" description="CBS" evidence="3">
    <location>
        <begin position="1"/>
        <end position="57"/>
    </location>
</feature>
<dbReference type="SUPFAM" id="SSF54631">
    <property type="entry name" value="CBS-domain pair"/>
    <property type="match status" value="1"/>
</dbReference>
<name>A0A934JW57_9BACT</name>
<feature type="domain" description="CBS" evidence="3">
    <location>
        <begin position="66"/>
        <end position="123"/>
    </location>
</feature>
<evidence type="ECO:0000313" key="4">
    <source>
        <dbReference type="EMBL" id="MBJ7594314.1"/>
    </source>
</evidence>
<dbReference type="AlphaFoldDB" id="A0A934JW57"/>
<dbReference type="PANTHER" id="PTHR48108:SF34">
    <property type="entry name" value="CBS DOMAIN-CONTAINING PROTEIN YHCV"/>
    <property type="match status" value="1"/>
</dbReference>
<gene>
    <name evidence="4" type="ORF">JF886_05515</name>
</gene>
<dbReference type="InterPro" id="IPR046342">
    <property type="entry name" value="CBS_dom_sf"/>
</dbReference>
<dbReference type="SMART" id="SM00116">
    <property type="entry name" value="CBS"/>
    <property type="match status" value="2"/>
</dbReference>
<sequence length="131" mass="14072">MEAQVVTVDAGDTVREPARRMRSVDIGDVIVLEHGRLQGVLTDRDIVVRVVAEERDSEVTVCGQVSSREVHCVAPDTPVAEALTLMRRHVLRRLPVVDGDHVSGVISLADIAVDRDPESVLASISGAPSSD</sequence>
<dbReference type="PANTHER" id="PTHR48108">
    <property type="entry name" value="CBS DOMAIN-CONTAINING PROTEIN CBSX2, CHLOROPLASTIC"/>
    <property type="match status" value="1"/>
</dbReference>
<evidence type="ECO:0000256" key="2">
    <source>
        <dbReference type="PROSITE-ProRule" id="PRU00703"/>
    </source>
</evidence>
<dbReference type="RefSeq" id="WP_350340572.1">
    <property type="nucleotide sequence ID" value="NZ_JAEKNS010000062.1"/>
</dbReference>
<dbReference type="Proteomes" id="UP000606991">
    <property type="component" value="Unassembled WGS sequence"/>
</dbReference>
<evidence type="ECO:0000256" key="1">
    <source>
        <dbReference type="ARBA" id="ARBA00022737"/>
    </source>
</evidence>